<reference evidence="2" key="1">
    <citation type="journal article" date="2014" name="Front. Microbiol.">
        <title>High frequency of phylogenetically diverse reductive dehalogenase-homologous genes in deep subseafloor sedimentary metagenomes.</title>
        <authorList>
            <person name="Kawai M."/>
            <person name="Futagami T."/>
            <person name="Toyoda A."/>
            <person name="Takaki Y."/>
            <person name="Nishi S."/>
            <person name="Hori S."/>
            <person name="Arai W."/>
            <person name="Tsubouchi T."/>
            <person name="Morono Y."/>
            <person name="Uchiyama I."/>
            <person name="Ito T."/>
            <person name="Fujiyama A."/>
            <person name="Inagaki F."/>
            <person name="Takami H."/>
        </authorList>
    </citation>
    <scope>NUCLEOTIDE SEQUENCE</scope>
    <source>
        <strain evidence="2">Expedition CK06-06</strain>
    </source>
</reference>
<dbReference type="AlphaFoldDB" id="X1HDZ7"/>
<keyword evidence="1" id="KW-0472">Membrane</keyword>
<accession>X1HDZ7</accession>
<gene>
    <name evidence="2" type="ORF">S03H2_16822</name>
</gene>
<feature type="non-terminal residue" evidence="2">
    <location>
        <position position="102"/>
    </location>
</feature>
<keyword evidence="1" id="KW-1133">Transmembrane helix</keyword>
<dbReference type="EMBL" id="BARU01008621">
    <property type="protein sequence ID" value="GAH43498.1"/>
    <property type="molecule type" value="Genomic_DNA"/>
</dbReference>
<feature type="transmembrane region" description="Helical" evidence="1">
    <location>
        <begin position="58"/>
        <end position="85"/>
    </location>
</feature>
<keyword evidence="1" id="KW-0812">Transmembrane</keyword>
<sequence length="102" mass="10986">MENVSKISSEEELLELRNEGKISEDEYEELLESLQKHAKLDVGEDIQGKPKPTRTSGLAIASVVLVLALGPIGCIPAVICGHLALRRISKEPTLQGRGLALA</sequence>
<proteinExistence type="predicted"/>
<evidence type="ECO:0000313" key="2">
    <source>
        <dbReference type="EMBL" id="GAH43498.1"/>
    </source>
</evidence>
<name>X1HDZ7_9ZZZZ</name>
<organism evidence="2">
    <name type="scientific">marine sediment metagenome</name>
    <dbReference type="NCBI Taxonomy" id="412755"/>
    <lineage>
        <taxon>unclassified sequences</taxon>
        <taxon>metagenomes</taxon>
        <taxon>ecological metagenomes</taxon>
    </lineage>
</organism>
<evidence type="ECO:0000256" key="1">
    <source>
        <dbReference type="SAM" id="Phobius"/>
    </source>
</evidence>
<comment type="caution">
    <text evidence="2">The sequence shown here is derived from an EMBL/GenBank/DDBJ whole genome shotgun (WGS) entry which is preliminary data.</text>
</comment>
<protein>
    <submittedName>
        <fullName evidence="2">Uncharacterized protein</fullName>
    </submittedName>
</protein>